<dbReference type="EMBL" id="PYSW02000002">
    <property type="protein sequence ID" value="KAG2393603.1"/>
    <property type="molecule type" value="Genomic_DNA"/>
</dbReference>
<evidence type="ECO:0000313" key="3">
    <source>
        <dbReference type="Proteomes" id="UP000816034"/>
    </source>
</evidence>
<feature type="coiled-coil region" evidence="1">
    <location>
        <begin position="19"/>
        <end position="60"/>
    </location>
</feature>
<dbReference type="Proteomes" id="UP000816034">
    <property type="component" value="Unassembled WGS sequence"/>
</dbReference>
<dbReference type="GeneID" id="68099588"/>
<organism evidence="2 3">
    <name type="scientific">Naegleria lovaniensis</name>
    <name type="common">Amoeba</name>
    <dbReference type="NCBI Taxonomy" id="51637"/>
    <lineage>
        <taxon>Eukaryota</taxon>
        <taxon>Discoba</taxon>
        <taxon>Heterolobosea</taxon>
        <taxon>Tetramitia</taxon>
        <taxon>Eutetramitia</taxon>
        <taxon>Vahlkampfiidae</taxon>
        <taxon>Naegleria</taxon>
    </lineage>
</organism>
<reference evidence="2 3" key="1">
    <citation type="journal article" date="2018" name="BMC Genomics">
        <title>The genome of Naegleria lovaniensis, the basis for a comparative approach to unravel pathogenicity factors of the human pathogenic amoeba N. fowleri.</title>
        <authorList>
            <person name="Liechti N."/>
            <person name="Schurch N."/>
            <person name="Bruggmann R."/>
            <person name="Wittwer M."/>
        </authorList>
    </citation>
    <scope>NUCLEOTIDE SEQUENCE [LARGE SCALE GENOMIC DNA]</scope>
    <source>
        <strain evidence="2 3">ATCC 30569</strain>
    </source>
</reference>
<keyword evidence="1" id="KW-0175">Coiled coil</keyword>
<evidence type="ECO:0000313" key="2">
    <source>
        <dbReference type="EMBL" id="KAG2393603.1"/>
    </source>
</evidence>
<comment type="caution">
    <text evidence="2">The sequence shown here is derived from an EMBL/GenBank/DDBJ whole genome shotgun (WGS) entry which is preliminary data.</text>
</comment>
<evidence type="ECO:0000256" key="1">
    <source>
        <dbReference type="SAM" id="Coils"/>
    </source>
</evidence>
<keyword evidence="3" id="KW-1185">Reference proteome</keyword>
<accession>A0AA88GYY2</accession>
<dbReference type="AlphaFoldDB" id="A0AA88GYY2"/>
<sequence>MLNEMKNLKQTVSSPENTVLVLQEENRGHKITISNLENENRNLKNRLSNLEDEIQESNELNEVDIDYLEDKTTALHAVAVKLMISSFEGDSRFLQYANLVQDILQPDNDTKIG</sequence>
<gene>
    <name evidence="2" type="ORF">C9374_007134</name>
</gene>
<name>A0AA88GYY2_NAELO</name>
<protein>
    <submittedName>
        <fullName evidence="2">Uncharacterized protein</fullName>
    </submittedName>
</protein>
<dbReference type="RefSeq" id="XP_044555497.1">
    <property type="nucleotide sequence ID" value="XM_044697072.1"/>
</dbReference>
<proteinExistence type="predicted"/>